<feature type="transmembrane region" description="Helical" evidence="6">
    <location>
        <begin position="193"/>
        <end position="209"/>
    </location>
</feature>
<dbReference type="InterPro" id="IPR000412">
    <property type="entry name" value="ABC_2_transport"/>
</dbReference>
<proteinExistence type="inferred from homology"/>
<feature type="transmembrane region" description="Helical" evidence="6">
    <location>
        <begin position="77"/>
        <end position="100"/>
    </location>
</feature>
<dbReference type="InterPro" id="IPR013525">
    <property type="entry name" value="ABC2_TM"/>
</dbReference>
<evidence type="ECO:0000259" key="7">
    <source>
        <dbReference type="PROSITE" id="PS51012"/>
    </source>
</evidence>
<feature type="transmembrane region" description="Helical" evidence="6">
    <location>
        <begin position="121"/>
        <end position="146"/>
    </location>
</feature>
<dbReference type="InterPro" id="IPR047817">
    <property type="entry name" value="ABC2_TM_bact-type"/>
</dbReference>
<keyword evidence="6" id="KW-1003">Cell membrane</keyword>
<evidence type="ECO:0000256" key="3">
    <source>
        <dbReference type="ARBA" id="ARBA00022989"/>
    </source>
</evidence>
<comment type="subcellular location">
    <subcellularLocation>
        <location evidence="6">Cell membrane</location>
        <topology evidence="6">Multi-pass membrane protein</topology>
    </subcellularLocation>
    <subcellularLocation>
        <location evidence="1">Membrane</location>
        <topology evidence="1">Multi-pass membrane protein</topology>
    </subcellularLocation>
</comment>
<feature type="transmembrane region" description="Helical" evidence="6">
    <location>
        <begin position="158"/>
        <end position="181"/>
    </location>
</feature>
<keyword evidence="6" id="KW-0813">Transport</keyword>
<name>A0ABR8MH78_9ACTN</name>
<dbReference type="EMBL" id="JACXYY010000004">
    <property type="protein sequence ID" value="MBD3915431.1"/>
    <property type="molecule type" value="Genomic_DNA"/>
</dbReference>
<gene>
    <name evidence="8" type="ORF">IEZ25_12470</name>
</gene>
<feature type="transmembrane region" description="Helical" evidence="6">
    <location>
        <begin position="257"/>
        <end position="276"/>
    </location>
</feature>
<feature type="transmembrane region" description="Helical" evidence="6">
    <location>
        <begin position="47"/>
        <end position="65"/>
    </location>
</feature>
<dbReference type="RefSeq" id="WP_191199734.1">
    <property type="nucleotide sequence ID" value="NZ_BAAAPA010000005.1"/>
</dbReference>
<keyword evidence="9" id="KW-1185">Reference proteome</keyword>
<evidence type="ECO:0000256" key="6">
    <source>
        <dbReference type="RuleBase" id="RU361157"/>
    </source>
</evidence>
<dbReference type="PIRSF" id="PIRSF006648">
    <property type="entry name" value="DrrB"/>
    <property type="match status" value="1"/>
</dbReference>
<comment type="similarity">
    <text evidence="6">Belongs to the ABC-2 integral membrane protein family.</text>
</comment>
<keyword evidence="4 6" id="KW-0472">Membrane</keyword>
<protein>
    <recommendedName>
        <fullName evidence="6">Transport permease protein</fullName>
    </recommendedName>
</protein>
<dbReference type="Pfam" id="PF01061">
    <property type="entry name" value="ABC2_membrane"/>
    <property type="match status" value="1"/>
</dbReference>
<evidence type="ECO:0000313" key="8">
    <source>
        <dbReference type="EMBL" id="MBD3915431.1"/>
    </source>
</evidence>
<comment type="caution">
    <text evidence="8">The sequence shown here is derived from an EMBL/GenBank/DDBJ whole genome shotgun (WGS) entry which is preliminary data.</text>
</comment>
<accession>A0ABR8MH78</accession>
<keyword evidence="2 6" id="KW-0812">Transmembrane</keyword>
<organism evidence="8 9">
    <name type="scientific">Nocardioides hwasunensis</name>
    <dbReference type="NCBI Taxonomy" id="397258"/>
    <lineage>
        <taxon>Bacteria</taxon>
        <taxon>Bacillati</taxon>
        <taxon>Actinomycetota</taxon>
        <taxon>Actinomycetes</taxon>
        <taxon>Propionibacteriales</taxon>
        <taxon>Nocardioidaceae</taxon>
        <taxon>Nocardioides</taxon>
    </lineage>
</organism>
<feature type="domain" description="ABC transmembrane type-2" evidence="7">
    <location>
        <begin position="45"/>
        <end position="281"/>
    </location>
</feature>
<dbReference type="PANTHER" id="PTHR43229">
    <property type="entry name" value="NODULATION PROTEIN J"/>
    <property type="match status" value="1"/>
</dbReference>
<reference evidence="8 9" key="1">
    <citation type="submission" date="2020-09" db="EMBL/GenBank/DDBJ databases">
        <title>novel species in genus Nocardioides.</title>
        <authorList>
            <person name="Zhang G."/>
        </authorList>
    </citation>
    <scope>NUCLEOTIDE SEQUENCE [LARGE SCALE GENOMIC DNA]</scope>
    <source>
        <strain evidence="8 9">19197</strain>
    </source>
</reference>
<evidence type="ECO:0000256" key="2">
    <source>
        <dbReference type="ARBA" id="ARBA00022692"/>
    </source>
</evidence>
<dbReference type="PANTHER" id="PTHR43229:SF2">
    <property type="entry name" value="NODULATION PROTEIN J"/>
    <property type="match status" value="1"/>
</dbReference>
<dbReference type="PROSITE" id="PS51012">
    <property type="entry name" value="ABC_TM2"/>
    <property type="match status" value="1"/>
</dbReference>
<keyword evidence="5" id="KW-0046">Antibiotic resistance</keyword>
<keyword evidence="3 6" id="KW-1133">Transmembrane helix</keyword>
<dbReference type="Proteomes" id="UP000649289">
    <property type="component" value="Unassembled WGS sequence"/>
</dbReference>
<evidence type="ECO:0000313" key="9">
    <source>
        <dbReference type="Proteomes" id="UP000649289"/>
    </source>
</evidence>
<sequence>MSATPAETRSGVKSEATFLAAGAETLRNGYVLTGRNMRHVARIPGRITTGLVQPIMFVVLFAFVFGGSLGGEDYRRFLMAGIFAQSMVFNASFTTVGLANDLQKGIVERFRSLPMSPLAVILGRTTSDMVVGVATLVVTALCGLLVGWRVEGSFADMVLAFGVLVLFGFAMSWVGATVGVFARTVEVAQSAGLIWLFPFSLISTAFVSAENMPTPLREFAAWNPVSAVATSVRDLLGNPTPANLPQPDTWSLQHPTLYAVLSSLVVLAVFMPLVLMRYRRLTRG</sequence>
<dbReference type="InterPro" id="IPR051784">
    <property type="entry name" value="Nod_factor_ABC_transporter"/>
</dbReference>
<evidence type="ECO:0000256" key="4">
    <source>
        <dbReference type="ARBA" id="ARBA00023136"/>
    </source>
</evidence>
<evidence type="ECO:0000256" key="1">
    <source>
        <dbReference type="ARBA" id="ARBA00004141"/>
    </source>
</evidence>
<evidence type="ECO:0000256" key="5">
    <source>
        <dbReference type="ARBA" id="ARBA00023251"/>
    </source>
</evidence>